<gene>
    <name evidence="2" type="ordered locus">Theam_1666</name>
</gene>
<proteinExistence type="predicted"/>
<dbReference type="InterPro" id="IPR007172">
    <property type="entry name" value="DUF374"/>
</dbReference>
<dbReference type="KEGG" id="tam:Theam_1666"/>
<feature type="domain" description="DUF374" evidence="1">
    <location>
        <begin position="54"/>
        <end position="120"/>
    </location>
</feature>
<dbReference type="Pfam" id="PF04028">
    <property type="entry name" value="DUF374"/>
    <property type="match status" value="1"/>
</dbReference>
<keyword evidence="3" id="KW-1185">Reference proteome</keyword>
<evidence type="ECO:0000259" key="1">
    <source>
        <dbReference type="Pfam" id="PF04028"/>
    </source>
</evidence>
<dbReference type="STRING" id="648996.Theam_1666"/>
<evidence type="ECO:0000313" key="2">
    <source>
        <dbReference type="EMBL" id="ADU97622.1"/>
    </source>
</evidence>
<organism evidence="2 3">
    <name type="scientific">Thermovibrio ammonificans (strain DSM 15698 / JCM 12110 / HB-1)</name>
    <dbReference type="NCBI Taxonomy" id="648996"/>
    <lineage>
        <taxon>Bacteria</taxon>
        <taxon>Pseudomonadati</taxon>
        <taxon>Aquificota</taxon>
        <taxon>Aquificia</taxon>
        <taxon>Desulfurobacteriales</taxon>
        <taxon>Desulfurobacteriaceae</taxon>
        <taxon>Thermovibrio</taxon>
    </lineage>
</organism>
<dbReference type="HOGENOM" id="CLU_086327_1_1_0"/>
<dbReference type="Proteomes" id="UP000006362">
    <property type="component" value="Chromosome"/>
</dbReference>
<name>E8T5G8_THEA1</name>
<dbReference type="OrthoDB" id="9810508at2"/>
<reference evidence="2" key="1">
    <citation type="submission" date="2011-01" db="EMBL/GenBank/DDBJ databases">
        <title>Complete sequence of chromosome of Thermovibrio ammonificans HB-1.</title>
        <authorList>
            <consortium name="US DOE Joint Genome Institute"/>
            <person name="Lucas S."/>
            <person name="Copeland A."/>
            <person name="Lapidus A."/>
            <person name="Cheng J.-F."/>
            <person name="Goodwin L."/>
            <person name="Pitluck S."/>
            <person name="Davenport K."/>
            <person name="Detter J.C."/>
            <person name="Han C."/>
            <person name="Tapia R."/>
            <person name="Land M."/>
            <person name="Hauser L."/>
            <person name="Kyrpides N."/>
            <person name="Ivanova N."/>
            <person name="Ovchinnikova G."/>
            <person name="Vetriani C."/>
            <person name="Woyke T."/>
        </authorList>
    </citation>
    <scope>NUCLEOTIDE SEQUENCE [LARGE SCALE GENOMIC DNA]</scope>
    <source>
        <strain evidence="2">HB-1</strain>
    </source>
</reference>
<dbReference type="RefSeq" id="WP_013538407.1">
    <property type="nucleotide sequence ID" value="NC_014926.1"/>
</dbReference>
<dbReference type="eggNOG" id="COG2121">
    <property type="taxonomic scope" value="Bacteria"/>
</dbReference>
<dbReference type="AlphaFoldDB" id="E8T5G8"/>
<accession>E8T5G8</accession>
<dbReference type="CDD" id="cd07983">
    <property type="entry name" value="LPLAT_DUF374-like"/>
    <property type="match status" value="1"/>
</dbReference>
<protein>
    <recommendedName>
        <fullName evidence="1">DUF374 domain-containing protein</fullName>
    </recommendedName>
</protein>
<sequence>MKLSNPWLIYNVTRAWVKTLKVDVEFRAQPRFPSIVAFWHGRMFLLPFALREFSSKVAILISRHRDGQLIAEVVERLGFKTVRGSTGPGKGGERAFLQMLELLDKGYVVAITPDGPRGPREVVKPGIAKLAAKTGLPVFPLTFSCSSGFRLNSWDRFLIPRPFSKCKVILGEPVNSLNQNSEEELRKEIELRLKELNREADREVEWKK</sequence>
<evidence type="ECO:0000313" key="3">
    <source>
        <dbReference type="Proteomes" id="UP000006362"/>
    </source>
</evidence>
<dbReference type="EMBL" id="CP002444">
    <property type="protein sequence ID" value="ADU97622.1"/>
    <property type="molecule type" value="Genomic_DNA"/>
</dbReference>